<name>A0ABN2WFD5_9ACTN</name>
<sequence length="88" mass="8730">MPPAVPSVRTPQPIAGALHSTASPASTRADPGTGPAPPAYDTPPTPVLNAFKYAGRNVPEPVPPPTPGRLPFGLRSASGRTGTVGGGP</sequence>
<proteinExistence type="predicted"/>
<gene>
    <name evidence="2" type="ORF">GCM10009759_15640</name>
</gene>
<evidence type="ECO:0000313" key="3">
    <source>
        <dbReference type="Proteomes" id="UP001500897"/>
    </source>
</evidence>
<dbReference type="EMBL" id="BAAANS010000007">
    <property type="protein sequence ID" value="GAA2091198.1"/>
    <property type="molecule type" value="Genomic_DNA"/>
</dbReference>
<protein>
    <submittedName>
        <fullName evidence="2">Uncharacterized protein</fullName>
    </submittedName>
</protein>
<evidence type="ECO:0000256" key="1">
    <source>
        <dbReference type="SAM" id="MobiDB-lite"/>
    </source>
</evidence>
<accession>A0ABN2WFD5</accession>
<comment type="caution">
    <text evidence="2">The sequence shown here is derived from an EMBL/GenBank/DDBJ whole genome shotgun (WGS) entry which is preliminary data.</text>
</comment>
<feature type="compositionally biased region" description="Pro residues" evidence="1">
    <location>
        <begin position="34"/>
        <end position="46"/>
    </location>
</feature>
<keyword evidence="3" id="KW-1185">Reference proteome</keyword>
<dbReference type="Proteomes" id="UP001500897">
    <property type="component" value="Unassembled WGS sequence"/>
</dbReference>
<evidence type="ECO:0000313" key="2">
    <source>
        <dbReference type="EMBL" id="GAA2091198.1"/>
    </source>
</evidence>
<organism evidence="2 3">
    <name type="scientific">Kitasatospora saccharophila</name>
    <dbReference type="NCBI Taxonomy" id="407973"/>
    <lineage>
        <taxon>Bacteria</taxon>
        <taxon>Bacillati</taxon>
        <taxon>Actinomycetota</taxon>
        <taxon>Actinomycetes</taxon>
        <taxon>Kitasatosporales</taxon>
        <taxon>Streptomycetaceae</taxon>
        <taxon>Kitasatospora</taxon>
    </lineage>
</organism>
<feature type="region of interest" description="Disordered" evidence="1">
    <location>
        <begin position="1"/>
        <end position="88"/>
    </location>
</feature>
<reference evidence="2 3" key="1">
    <citation type="journal article" date="2019" name="Int. J. Syst. Evol. Microbiol.">
        <title>The Global Catalogue of Microorganisms (GCM) 10K type strain sequencing project: providing services to taxonomists for standard genome sequencing and annotation.</title>
        <authorList>
            <consortium name="The Broad Institute Genomics Platform"/>
            <consortium name="The Broad Institute Genome Sequencing Center for Infectious Disease"/>
            <person name="Wu L."/>
            <person name="Ma J."/>
        </authorList>
    </citation>
    <scope>NUCLEOTIDE SEQUENCE [LARGE SCALE GENOMIC DNA]</scope>
    <source>
        <strain evidence="2 3">JCM 14559</strain>
    </source>
</reference>